<dbReference type="PANTHER" id="PTHR13393">
    <property type="entry name" value="SAM-DEPENDENT METHYLTRANSFERASE"/>
    <property type="match status" value="1"/>
</dbReference>
<keyword evidence="8" id="KW-1185">Reference proteome</keyword>
<name>A0ABV2TFP1_9RHOO</name>
<dbReference type="Proteomes" id="UP001549691">
    <property type="component" value="Unassembled WGS sequence"/>
</dbReference>
<comment type="catalytic activity">
    <reaction evidence="6">
        <text>adenosine(1618) in 23S rRNA + S-adenosyl-L-methionine = N(6)-methyladenosine(1618) in 23S rRNA + S-adenosyl-L-homocysteine + H(+)</text>
        <dbReference type="Rhea" id="RHEA:16497"/>
        <dbReference type="Rhea" id="RHEA-COMP:10229"/>
        <dbReference type="Rhea" id="RHEA-COMP:10231"/>
        <dbReference type="ChEBI" id="CHEBI:15378"/>
        <dbReference type="ChEBI" id="CHEBI:57856"/>
        <dbReference type="ChEBI" id="CHEBI:59789"/>
        <dbReference type="ChEBI" id="CHEBI:74411"/>
        <dbReference type="ChEBI" id="CHEBI:74449"/>
        <dbReference type="EC" id="2.1.1.181"/>
    </reaction>
</comment>
<evidence type="ECO:0000256" key="1">
    <source>
        <dbReference type="ARBA" id="ARBA00022490"/>
    </source>
</evidence>
<dbReference type="EC" id="2.1.1.181" evidence="6"/>
<keyword evidence="1 6" id="KW-0963">Cytoplasm</keyword>
<dbReference type="GO" id="GO:0052907">
    <property type="term" value="F:23S rRNA (adenine(1618)-N(6))-methyltransferase activity"/>
    <property type="evidence" value="ECO:0007669"/>
    <property type="project" value="UniProtKB-EC"/>
</dbReference>
<dbReference type="SUPFAM" id="SSF53335">
    <property type="entry name" value="S-adenosyl-L-methionine-dependent methyltransferases"/>
    <property type="match status" value="1"/>
</dbReference>
<evidence type="ECO:0000256" key="4">
    <source>
        <dbReference type="ARBA" id="ARBA00022679"/>
    </source>
</evidence>
<keyword evidence="2 6" id="KW-0698">rRNA processing</keyword>
<comment type="similarity">
    <text evidence="6">Belongs to the methyltransferase superfamily. METTL16/RlmF family.</text>
</comment>
<keyword evidence="5 6" id="KW-0949">S-adenosyl-L-methionine</keyword>
<comment type="caution">
    <text evidence="7">The sequence shown here is derived from an EMBL/GenBank/DDBJ whole genome shotgun (WGS) entry which is preliminary data.</text>
</comment>
<dbReference type="InterPro" id="IPR016909">
    <property type="entry name" value="rRNA_lsu_MeTfrase_F"/>
</dbReference>
<reference evidence="7 8" key="1">
    <citation type="submission" date="2024-07" db="EMBL/GenBank/DDBJ databases">
        <title>Uliginosibacterium flavum JJ3220;KACC:17644.</title>
        <authorList>
            <person name="Kim M.K."/>
        </authorList>
    </citation>
    <scope>NUCLEOTIDE SEQUENCE [LARGE SCALE GENOMIC DNA]</scope>
    <source>
        <strain evidence="7 8">KACC:17644</strain>
    </source>
</reference>
<keyword evidence="4 6" id="KW-0808">Transferase</keyword>
<dbReference type="NCBIfam" id="NF008725">
    <property type="entry name" value="PRK11727.1"/>
    <property type="match status" value="1"/>
</dbReference>
<proteinExistence type="inferred from homology"/>
<accession>A0ABV2TFP1</accession>
<sequence length="323" mass="35996">MSQNKSFPTVKNGLHPRNLHRERYDFPALIASHPALAAFVLTNAYGDASIDFADPASVKMLNSALLAHFYGIKHWDIPPGYLCPPIPGRADYLHNIADLLAESNGGEIPLGDTVRGLDVGVGANAIYPMLGRAIYGWQFVGTEIDPVAVKNAEKIFADNACLAGGLETYSHAYPEDILQTAVRASEYFDFTLCNPPFHASAEESAAGSQRKLRNIGKAVTEKPLLNFEGQSHELWCEGGEVEFIRQMIRQSRPLAHQCLWFSTLVSKLDNLPMIYAEIERVGARNMRTLDMAQGQKISRAVAWSFYTLDEMQEWARNRRKKAR</sequence>
<dbReference type="PANTHER" id="PTHR13393:SF0">
    <property type="entry name" value="RNA N6-ADENOSINE-METHYLTRANSFERASE METTL16"/>
    <property type="match status" value="1"/>
</dbReference>
<dbReference type="PIRSF" id="PIRSF029038">
    <property type="entry name" value="Mtase_YbiN_prd"/>
    <property type="match status" value="1"/>
</dbReference>
<dbReference type="Gene3D" id="3.40.50.150">
    <property type="entry name" value="Vaccinia Virus protein VP39"/>
    <property type="match status" value="1"/>
</dbReference>
<gene>
    <name evidence="6 7" type="primary">rlmF</name>
    <name evidence="7" type="ORF">ABXR19_00990</name>
</gene>
<dbReference type="InterPro" id="IPR029063">
    <property type="entry name" value="SAM-dependent_MTases_sf"/>
</dbReference>
<comment type="function">
    <text evidence="6">Specifically methylates the adenine in position 1618 of 23S rRNA.</text>
</comment>
<dbReference type="EMBL" id="JBEWZI010000001">
    <property type="protein sequence ID" value="MET7012744.1"/>
    <property type="molecule type" value="Genomic_DNA"/>
</dbReference>
<keyword evidence="3 6" id="KW-0489">Methyltransferase</keyword>
<comment type="subcellular location">
    <subcellularLocation>
        <location evidence="6">Cytoplasm</location>
    </subcellularLocation>
</comment>
<evidence type="ECO:0000256" key="3">
    <source>
        <dbReference type="ARBA" id="ARBA00022603"/>
    </source>
</evidence>
<dbReference type="CDD" id="cd02440">
    <property type="entry name" value="AdoMet_MTases"/>
    <property type="match status" value="1"/>
</dbReference>
<dbReference type="RefSeq" id="WP_354599203.1">
    <property type="nucleotide sequence ID" value="NZ_JBEWZI010000001.1"/>
</dbReference>
<dbReference type="InterPro" id="IPR010286">
    <property type="entry name" value="METTL16/RlmF"/>
</dbReference>
<evidence type="ECO:0000256" key="2">
    <source>
        <dbReference type="ARBA" id="ARBA00022552"/>
    </source>
</evidence>
<organism evidence="7 8">
    <name type="scientific">Uliginosibacterium flavum</name>
    <dbReference type="NCBI Taxonomy" id="1396831"/>
    <lineage>
        <taxon>Bacteria</taxon>
        <taxon>Pseudomonadati</taxon>
        <taxon>Pseudomonadota</taxon>
        <taxon>Betaproteobacteria</taxon>
        <taxon>Rhodocyclales</taxon>
        <taxon>Zoogloeaceae</taxon>
        <taxon>Uliginosibacterium</taxon>
    </lineage>
</organism>
<evidence type="ECO:0000313" key="8">
    <source>
        <dbReference type="Proteomes" id="UP001549691"/>
    </source>
</evidence>
<dbReference type="HAMAP" id="MF_01848">
    <property type="entry name" value="23SrRNA_methyltr_F"/>
    <property type="match status" value="1"/>
</dbReference>
<evidence type="ECO:0000256" key="5">
    <source>
        <dbReference type="ARBA" id="ARBA00022691"/>
    </source>
</evidence>
<dbReference type="Pfam" id="PF05971">
    <property type="entry name" value="Methyltransf_10"/>
    <property type="match status" value="1"/>
</dbReference>
<evidence type="ECO:0000313" key="7">
    <source>
        <dbReference type="EMBL" id="MET7012744.1"/>
    </source>
</evidence>
<evidence type="ECO:0000256" key="6">
    <source>
        <dbReference type="HAMAP-Rule" id="MF_01848"/>
    </source>
</evidence>
<protein>
    <recommendedName>
        <fullName evidence="6">Ribosomal RNA large subunit methyltransferase F</fullName>
        <ecNumber evidence="6">2.1.1.181</ecNumber>
    </recommendedName>
    <alternativeName>
        <fullName evidence="6">23S rRNA mA1618 methyltransferase</fullName>
    </alternativeName>
    <alternativeName>
        <fullName evidence="6">rRNA adenine N-6-methyltransferase</fullName>
    </alternativeName>
</protein>